<gene>
    <name evidence="3" type="ORF">UFOPK1908_00549</name>
    <name evidence="4" type="ORF">UFOPK2282_00465</name>
    <name evidence="5" type="ORF">UFOPK3576_00492</name>
</gene>
<dbReference type="EMBL" id="CAEZWR010000038">
    <property type="protein sequence ID" value="CAB4659831.1"/>
    <property type="molecule type" value="Genomic_DNA"/>
</dbReference>
<organism evidence="4">
    <name type="scientific">freshwater metagenome</name>
    <dbReference type="NCBI Taxonomy" id="449393"/>
    <lineage>
        <taxon>unclassified sequences</taxon>
        <taxon>metagenomes</taxon>
        <taxon>ecological metagenomes</taxon>
    </lineage>
</organism>
<keyword evidence="1" id="KW-1133">Transmembrane helix</keyword>
<proteinExistence type="predicted"/>
<protein>
    <submittedName>
        <fullName evidence="4">Unannotated protein</fullName>
    </submittedName>
</protein>
<evidence type="ECO:0000313" key="5">
    <source>
        <dbReference type="EMBL" id="CAB4901516.1"/>
    </source>
</evidence>
<keyword evidence="1" id="KW-0472">Membrane</keyword>
<dbReference type="AlphaFoldDB" id="A0A6J6LDW3"/>
<dbReference type="InterPro" id="IPR025508">
    <property type="entry name" value="DUF4395"/>
</dbReference>
<reference evidence="4" key="1">
    <citation type="submission" date="2020-05" db="EMBL/GenBank/DDBJ databases">
        <authorList>
            <person name="Chiriac C."/>
            <person name="Salcher M."/>
            <person name="Ghai R."/>
            <person name="Kavagutti S V."/>
        </authorList>
    </citation>
    <scope>NUCLEOTIDE SEQUENCE</scope>
</reference>
<evidence type="ECO:0000256" key="1">
    <source>
        <dbReference type="SAM" id="Phobius"/>
    </source>
</evidence>
<dbReference type="EMBL" id="CAFBMO010000013">
    <property type="protein sequence ID" value="CAB4901516.1"/>
    <property type="molecule type" value="Genomic_DNA"/>
</dbReference>
<evidence type="ECO:0000259" key="2">
    <source>
        <dbReference type="Pfam" id="PF14340"/>
    </source>
</evidence>
<feature type="transmembrane region" description="Helical" evidence="1">
    <location>
        <begin position="20"/>
        <end position="47"/>
    </location>
</feature>
<feature type="transmembrane region" description="Helical" evidence="1">
    <location>
        <begin position="91"/>
        <end position="111"/>
    </location>
</feature>
<feature type="transmembrane region" description="Helical" evidence="1">
    <location>
        <begin position="117"/>
        <end position="143"/>
    </location>
</feature>
<dbReference type="Pfam" id="PF14340">
    <property type="entry name" value="DUF4395"/>
    <property type="match status" value="1"/>
</dbReference>
<keyword evidence="1" id="KW-0812">Transmembrane</keyword>
<dbReference type="EMBL" id="CAEZVB010000016">
    <property type="protein sequence ID" value="CAB4618206.1"/>
    <property type="molecule type" value="Genomic_DNA"/>
</dbReference>
<evidence type="ECO:0000313" key="3">
    <source>
        <dbReference type="EMBL" id="CAB4618206.1"/>
    </source>
</evidence>
<accession>A0A6J6LDW3</accession>
<feature type="domain" description="DUF4395" evidence="2">
    <location>
        <begin position="13"/>
        <end position="146"/>
    </location>
</feature>
<sequence length="154" mass="16072">MSTPGLCDPQVEVDVRGPRFAAAITVVVLAASLLTIGTAVATTLLIIQTIVFGLGAFVGLKAQPYGIIFRTLVQPRLSPATEFEAIAPPRFAALVGFIFTVVALIGVITSVDAITYIAVVGALAAAFLNAAFGFCLGCEMFLLGKRVFSRPARV</sequence>
<name>A0A6J6LDW3_9ZZZZ</name>
<evidence type="ECO:0000313" key="4">
    <source>
        <dbReference type="EMBL" id="CAB4659831.1"/>
    </source>
</evidence>